<dbReference type="Proteomes" id="UP000886741">
    <property type="component" value="Unassembled WGS sequence"/>
</dbReference>
<proteinExistence type="predicted"/>
<gene>
    <name evidence="2" type="ORF">IAA83_10795</name>
</gene>
<keyword evidence="1" id="KW-0812">Transmembrane</keyword>
<keyword evidence="1" id="KW-1133">Transmembrane helix</keyword>
<name>A0A9D1FBQ4_9FIRM</name>
<comment type="caution">
    <text evidence="2">The sequence shown here is derived from an EMBL/GenBank/DDBJ whole genome shotgun (WGS) entry which is preliminary data.</text>
</comment>
<feature type="transmembrane region" description="Helical" evidence="1">
    <location>
        <begin position="48"/>
        <end position="70"/>
    </location>
</feature>
<reference evidence="2" key="1">
    <citation type="submission" date="2020-10" db="EMBL/GenBank/DDBJ databases">
        <authorList>
            <person name="Gilroy R."/>
        </authorList>
    </citation>
    <scope>NUCLEOTIDE SEQUENCE</scope>
    <source>
        <strain evidence="2">ChiBcec16-1751</strain>
    </source>
</reference>
<protein>
    <submittedName>
        <fullName evidence="2">Uncharacterized protein</fullName>
    </submittedName>
</protein>
<feature type="transmembrane region" description="Helical" evidence="1">
    <location>
        <begin position="20"/>
        <end position="36"/>
    </location>
</feature>
<organism evidence="2 3">
    <name type="scientific">Candidatus Avoscillospira avistercoris</name>
    <dbReference type="NCBI Taxonomy" id="2840707"/>
    <lineage>
        <taxon>Bacteria</taxon>
        <taxon>Bacillati</taxon>
        <taxon>Bacillota</taxon>
        <taxon>Clostridia</taxon>
        <taxon>Eubacteriales</taxon>
        <taxon>Oscillospiraceae</taxon>
        <taxon>Oscillospiraceae incertae sedis</taxon>
        <taxon>Candidatus Avoscillospira</taxon>
    </lineage>
</organism>
<evidence type="ECO:0000256" key="1">
    <source>
        <dbReference type="SAM" id="Phobius"/>
    </source>
</evidence>
<keyword evidence="1" id="KW-0472">Membrane</keyword>
<accession>A0A9D1FBQ4</accession>
<evidence type="ECO:0000313" key="2">
    <source>
        <dbReference type="EMBL" id="HIS65835.1"/>
    </source>
</evidence>
<evidence type="ECO:0000313" key="3">
    <source>
        <dbReference type="Proteomes" id="UP000886741"/>
    </source>
</evidence>
<dbReference type="EMBL" id="DVJJ01000166">
    <property type="protein sequence ID" value="HIS65835.1"/>
    <property type="molecule type" value="Genomic_DNA"/>
</dbReference>
<reference evidence="2" key="2">
    <citation type="journal article" date="2021" name="PeerJ">
        <title>Extensive microbial diversity within the chicken gut microbiome revealed by metagenomics and culture.</title>
        <authorList>
            <person name="Gilroy R."/>
            <person name="Ravi A."/>
            <person name="Getino M."/>
            <person name="Pursley I."/>
            <person name="Horton D.L."/>
            <person name="Alikhan N.F."/>
            <person name="Baker D."/>
            <person name="Gharbi K."/>
            <person name="Hall N."/>
            <person name="Watson M."/>
            <person name="Adriaenssens E.M."/>
            <person name="Foster-Nyarko E."/>
            <person name="Jarju S."/>
            <person name="Secka A."/>
            <person name="Antonio M."/>
            <person name="Oren A."/>
            <person name="Chaudhuri R.R."/>
            <person name="La Ragione R."/>
            <person name="Hildebrand F."/>
            <person name="Pallen M.J."/>
        </authorList>
    </citation>
    <scope>NUCLEOTIDE SEQUENCE</scope>
    <source>
        <strain evidence="2">ChiBcec16-1751</strain>
    </source>
</reference>
<dbReference type="AlphaFoldDB" id="A0A9D1FBQ4"/>
<sequence length="82" mass="8695">MSSTSVVDKLLSVLLHNGTMAAFVVLFAGSVITMVFERKRLSAGRKKLLLVVLCISVVYLLFVAVCVIGFGSSGTPPIPVEP</sequence>